<accession>A0A0E9PCR8</accession>
<dbReference type="EMBL" id="GBXM01106929">
    <property type="protein sequence ID" value="JAH01648.1"/>
    <property type="molecule type" value="Transcribed_RNA"/>
</dbReference>
<dbReference type="AlphaFoldDB" id="A0A0E9PCR8"/>
<reference evidence="2" key="2">
    <citation type="journal article" date="2015" name="Fish Shellfish Immunol.">
        <title>Early steps in the European eel (Anguilla anguilla)-Vibrio vulnificus interaction in the gills: Role of the RtxA13 toxin.</title>
        <authorList>
            <person name="Callol A."/>
            <person name="Pajuelo D."/>
            <person name="Ebbesson L."/>
            <person name="Teles M."/>
            <person name="MacKenzie S."/>
            <person name="Amaro C."/>
        </authorList>
    </citation>
    <scope>NUCLEOTIDE SEQUENCE</scope>
</reference>
<evidence type="ECO:0000256" key="1">
    <source>
        <dbReference type="SAM" id="MobiDB-lite"/>
    </source>
</evidence>
<organism evidence="2">
    <name type="scientific">Anguilla anguilla</name>
    <name type="common">European freshwater eel</name>
    <name type="synonym">Muraena anguilla</name>
    <dbReference type="NCBI Taxonomy" id="7936"/>
    <lineage>
        <taxon>Eukaryota</taxon>
        <taxon>Metazoa</taxon>
        <taxon>Chordata</taxon>
        <taxon>Craniata</taxon>
        <taxon>Vertebrata</taxon>
        <taxon>Euteleostomi</taxon>
        <taxon>Actinopterygii</taxon>
        <taxon>Neopterygii</taxon>
        <taxon>Teleostei</taxon>
        <taxon>Anguilliformes</taxon>
        <taxon>Anguillidae</taxon>
        <taxon>Anguilla</taxon>
    </lineage>
</organism>
<reference evidence="2" key="1">
    <citation type="submission" date="2014-11" db="EMBL/GenBank/DDBJ databases">
        <authorList>
            <person name="Amaro Gonzalez C."/>
        </authorList>
    </citation>
    <scope>NUCLEOTIDE SEQUENCE</scope>
</reference>
<name>A0A0E9PCR8_ANGAN</name>
<protein>
    <submittedName>
        <fullName evidence="2">Uncharacterized protein</fullName>
    </submittedName>
</protein>
<sequence length="27" mass="2860">MPASRPMHAGIGSSNSPFPFMNPQVVC</sequence>
<evidence type="ECO:0000313" key="2">
    <source>
        <dbReference type="EMBL" id="JAH01648.1"/>
    </source>
</evidence>
<proteinExistence type="predicted"/>
<feature type="region of interest" description="Disordered" evidence="1">
    <location>
        <begin position="1"/>
        <end position="27"/>
    </location>
</feature>